<accession>A0A4W3HWG0</accession>
<proteinExistence type="predicted"/>
<reference evidence="2" key="5">
    <citation type="submission" date="2025-09" db="UniProtKB">
        <authorList>
            <consortium name="Ensembl"/>
        </authorList>
    </citation>
    <scope>IDENTIFICATION</scope>
</reference>
<dbReference type="Ensembl" id="ENSCMIT00000013687.1">
    <property type="protein sequence ID" value="ENSCMIP00000013394.1"/>
    <property type="gene ID" value="ENSCMIG00000006730.1"/>
</dbReference>
<dbReference type="GO" id="GO:0035091">
    <property type="term" value="F:phosphatidylinositol binding"/>
    <property type="evidence" value="ECO:0007669"/>
    <property type="project" value="TreeGrafter"/>
</dbReference>
<dbReference type="PANTHER" id="PTHR22775:SF31">
    <property type="entry name" value="SORTING NEXIN-19"/>
    <property type="match status" value="1"/>
</dbReference>
<dbReference type="Pfam" id="PF08628">
    <property type="entry name" value="Nexin_C"/>
    <property type="match status" value="1"/>
</dbReference>
<dbReference type="Proteomes" id="UP000314986">
    <property type="component" value="Unassembled WGS sequence"/>
</dbReference>
<feature type="domain" description="Sorting nexin C-terminal" evidence="1">
    <location>
        <begin position="28"/>
        <end position="115"/>
    </location>
</feature>
<sequence length="159" mass="18027">AKQGGSVLILAEVDVQTFTQSCKSKPGGWLEVQIANLTCTQHWVVYLRLLQEAIWPGGTLPKWPKPVRSQEQKQQTQEQAYQSLMKLLPALVPEVLGEEGYRKSWRHILDSLQNPLINRHLVYCICDLLLEFLIPEASSEEFQRSLLSCVSGSVERVPN</sequence>
<name>A0A4W3HWG0_CALMI</name>
<evidence type="ECO:0000259" key="1">
    <source>
        <dbReference type="Pfam" id="PF08628"/>
    </source>
</evidence>
<dbReference type="PANTHER" id="PTHR22775">
    <property type="entry name" value="SORTING NEXIN"/>
    <property type="match status" value="1"/>
</dbReference>
<dbReference type="InterPro" id="IPR013937">
    <property type="entry name" value="Sorting_nexin_C"/>
</dbReference>
<reference evidence="3" key="3">
    <citation type="journal article" date="2014" name="Nature">
        <title>Elephant shark genome provides unique insights into gnathostome evolution.</title>
        <authorList>
            <consortium name="International Elephant Shark Genome Sequencing Consortium"/>
            <person name="Venkatesh B."/>
            <person name="Lee A.P."/>
            <person name="Ravi V."/>
            <person name="Maurya A.K."/>
            <person name="Lian M.M."/>
            <person name="Swann J.B."/>
            <person name="Ohta Y."/>
            <person name="Flajnik M.F."/>
            <person name="Sutoh Y."/>
            <person name="Kasahara M."/>
            <person name="Hoon S."/>
            <person name="Gangu V."/>
            <person name="Roy S.W."/>
            <person name="Irimia M."/>
            <person name="Korzh V."/>
            <person name="Kondrychyn I."/>
            <person name="Lim Z.W."/>
            <person name="Tay B.H."/>
            <person name="Tohari S."/>
            <person name="Kong K.W."/>
            <person name="Ho S."/>
            <person name="Lorente-Galdos B."/>
            <person name="Quilez J."/>
            <person name="Marques-Bonet T."/>
            <person name="Raney B.J."/>
            <person name="Ingham P.W."/>
            <person name="Tay A."/>
            <person name="Hillier L.W."/>
            <person name="Minx P."/>
            <person name="Boehm T."/>
            <person name="Wilson R.K."/>
            <person name="Brenner S."/>
            <person name="Warren W.C."/>
        </authorList>
    </citation>
    <scope>NUCLEOTIDE SEQUENCE [LARGE SCALE GENOMIC DNA]</scope>
</reference>
<reference evidence="2" key="4">
    <citation type="submission" date="2025-08" db="UniProtKB">
        <authorList>
            <consortium name="Ensembl"/>
        </authorList>
    </citation>
    <scope>IDENTIFICATION</scope>
</reference>
<evidence type="ECO:0000313" key="2">
    <source>
        <dbReference type="Ensembl" id="ENSCMIP00000013394.1"/>
    </source>
</evidence>
<protein>
    <recommendedName>
        <fullName evidence="1">Sorting nexin C-terminal domain-containing protein</fullName>
    </recommendedName>
</protein>
<dbReference type="OMA" id="MEAPQTT"/>
<organism evidence="2 3">
    <name type="scientific">Callorhinchus milii</name>
    <name type="common">Ghost shark</name>
    <dbReference type="NCBI Taxonomy" id="7868"/>
    <lineage>
        <taxon>Eukaryota</taxon>
        <taxon>Metazoa</taxon>
        <taxon>Chordata</taxon>
        <taxon>Craniata</taxon>
        <taxon>Vertebrata</taxon>
        <taxon>Chondrichthyes</taxon>
        <taxon>Holocephali</taxon>
        <taxon>Chimaeriformes</taxon>
        <taxon>Callorhinchidae</taxon>
        <taxon>Callorhinchus</taxon>
    </lineage>
</organism>
<reference evidence="3" key="1">
    <citation type="journal article" date="2006" name="Science">
        <title>Ancient noncoding elements conserved in the human genome.</title>
        <authorList>
            <person name="Venkatesh B."/>
            <person name="Kirkness E.F."/>
            <person name="Loh Y.H."/>
            <person name="Halpern A.L."/>
            <person name="Lee A.P."/>
            <person name="Johnson J."/>
            <person name="Dandona N."/>
            <person name="Viswanathan L.D."/>
            <person name="Tay A."/>
            <person name="Venter J.C."/>
            <person name="Strausberg R.L."/>
            <person name="Brenner S."/>
        </authorList>
    </citation>
    <scope>NUCLEOTIDE SEQUENCE [LARGE SCALE GENOMIC DNA]</scope>
</reference>
<keyword evidence="3" id="KW-1185">Reference proteome</keyword>
<reference evidence="3" key="2">
    <citation type="journal article" date="2007" name="PLoS Biol.">
        <title>Survey sequencing and comparative analysis of the elephant shark (Callorhinchus milii) genome.</title>
        <authorList>
            <person name="Venkatesh B."/>
            <person name="Kirkness E.F."/>
            <person name="Loh Y.H."/>
            <person name="Halpern A.L."/>
            <person name="Lee A.P."/>
            <person name="Johnson J."/>
            <person name="Dandona N."/>
            <person name="Viswanathan L.D."/>
            <person name="Tay A."/>
            <person name="Venter J.C."/>
            <person name="Strausberg R.L."/>
            <person name="Brenner S."/>
        </authorList>
    </citation>
    <scope>NUCLEOTIDE SEQUENCE [LARGE SCALE GENOMIC DNA]</scope>
</reference>
<dbReference type="GeneTree" id="ENSGT00950000182856"/>
<evidence type="ECO:0000313" key="3">
    <source>
        <dbReference type="Proteomes" id="UP000314986"/>
    </source>
</evidence>
<dbReference type="AlphaFoldDB" id="A0A4W3HWG0"/>